<reference evidence="2" key="1">
    <citation type="submission" date="2021-06" db="EMBL/GenBank/DDBJ databases">
        <authorList>
            <person name="Kallberg Y."/>
            <person name="Tangrot J."/>
            <person name="Rosling A."/>
        </authorList>
    </citation>
    <scope>NUCLEOTIDE SEQUENCE</scope>
    <source>
        <strain evidence="2">CL551</strain>
    </source>
</reference>
<evidence type="ECO:0000256" key="1">
    <source>
        <dbReference type="SAM" id="MobiDB-lite"/>
    </source>
</evidence>
<name>A0A9N9DCC6_9GLOM</name>
<feature type="compositionally biased region" description="Basic and acidic residues" evidence="1">
    <location>
        <begin position="59"/>
        <end position="72"/>
    </location>
</feature>
<feature type="non-terminal residue" evidence="2">
    <location>
        <position position="93"/>
    </location>
</feature>
<sequence>MAISASIRIKTPTDPNTITLQVCNQYRKILADVHYREEENLYQLQHRANAEKSVVEFDTKIGQKRVDDPDHQNKRRRREANPLEKHLITIMSK</sequence>
<keyword evidence="3" id="KW-1185">Reference proteome</keyword>
<accession>A0A9N9DCC6</accession>
<dbReference type="OrthoDB" id="2329773at2759"/>
<evidence type="ECO:0000313" key="3">
    <source>
        <dbReference type="Proteomes" id="UP000789342"/>
    </source>
</evidence>
<evidence type="ECO:0000313" key="2">
    <source>
        <dbReference type="EMBL" id="CAG8634687.1"/>
    </source>
</evidence>
<gene>
    <name evidence="2" type="ORF">AMORRO_LOCUS9251</name>
</gene>
<dbReference type="EMBL" id="CAJVPV010008790">
    <property type="protein sequence ID" value="CAG8634687.1"/>
    <property type="molecule type" value="Genomic_DNA"/>
</dbReference>
<dbReference type="Proteomes" id="UP000789342">
    <property type="component" value="Unassembled WGS sequence"/>
</dbReference>
<dbReference type="AlphaFoldDB" id="A0A9N9DCC6"/>
<comment type="caution">
    <text evidence="2">The sequence shown here is derived from an EMBL/GenBank/DDBJ whole genome shotgun (WGS) entry which is preliminary data.</text>
</comment>
<organism evidence="2 3">
    <name type="scientific">Acaulospora morrowiae</name>
    <dbReference type="NCBI Taxonomy" id="94023"/>
    <lineage>
        <taxon>Eukaryota</taxon>
        <taxon>Fungi</taxon>
        <taxon>Fungi incertae sedis</taxon>
        <taxon>Mucoromycota</taxon>
        <taxon>Glomeromycotina</taxon>
        <taxon>Glomeromycetes</taxon>
        <taxon>Diversisporales</taxon>
        <taxon>Acaulosporaceae</taxon>
        <taxon>Acaulospora</taxon>
    </lineage>
</organism>
<proteinExistence type="predicted"/>
<feature type="region of interest" description="Disordered" evidence="1">
    <location>
        <begin position="59"/>
        <end position="93"/>
    </location>
</feature>
<protein>
    <submittedName>
        <fullName evidence="2">6446_t:CDS:1</fullName>
    </submittedName>
</protein>